<comment type="caution">
    <text evidence="3">The sequence shown here is derived from an EMBL/GenBank/DDBJ whole genome shotgun (WGS) entry which is preliminary data.</text>
</comment>
<evidence type="ECO:0000256" key="2">
    <source>
        <dbReference type="SAM" id="SignalP"/>
    </source>
</evidence>
<organism evidence="3 4">
    <name type="scientific">Apiospora arundinis</name>
    <dbReference type="NCBI Taxonomy" id="335852"/>
    <lineage>
        <taxon>Eukaryota</taxon>
        <taxon>Fungi</taxon>
        <taxon>Dikarya</taxon>
        <taxon>Ascomycota</taxon>
        <taxon>Pezizomycotina</taxon>
        <taxon>Sordariomycetes</taxon>
        <taxon>Xylariomycetidae</taxon>
        <taxon>Amphisphaeriales</taxon>
        <taxon>Apiosporaceae</taxon>
        <taxon>Apiospora</taxon>
    </lineage>
</organism>
<protein>
    <submittedName>
        <fullName evidence="3">Uncharacterized protein</fullName>
    </submittedName>
</protein>
<evidence type="ECO:0000256" key="1">
    <source>
        <dbReference type="SAM" id="MobiDB-lite"/>
    </source>
</evidence>
<evidence type="ECO:0000313" key="3">
    <source>
        <dbReference type="EMBL" id="KAK8859821.1"/>
    </source>
</evidence>
<keyword evidence="4" id="KW-1185">Reference proteome</keyword>
<reference evidence="3 4" key="1">
    <citation type="journal article" date="2024" name="IMA Fungus">
        <title>Apiospora arundinis, a panoply of carbohydrate-active enzymes and secondary metabolites.</title>
        <authorList>
            <person name="Sorensen T."/>
            <person name="Petersen C."/>
            <person name="Muurmann A.T."/>
            <person name="Christiansen J.V."/>
            <person name="Brundto M.L."/>
            <person name="Overgaard C.K."/>
            <person name="Boysen A.T."/>
            <person name="Wollenberg R.D."/>
            <person name="Larsen T.O."/>
            <person name="Sorensen J.L."/>
            <person name="Nielsen K.L."/>
            <person name="Sondergaard T.E."/>
        </authorList>
    </citation>
    <scope>NUCLEOTIDE SEQUENCE [LARGE SCALE GENOMIC DNA]</scope>
    <source>
        <strain evidence="3 4">AAU 773</strain>
    </source>
</reference>
<feature type="region of interest" description="Disordered" evidence="1">
    <location>
        <begin position="143"/>
        <end position="164"/>
    </location>
</feature>
<accession>A0ABR2IA59</accession>
<feature type="chain" id="PRO_5045280095" evidence="2">
    <location>
        <begin position="24"/>
        <end position="164"/>
    </location>
</feature>
<name>A0ABR2IA59_9PEZI</name>
<dbReference type="Proteomes" id="UP001390339">
    <property type="component" value="Unassembled WGS sequence"/>
</dbReference>
<keyword evidence="2" id="KW-0732">Signal</keyword>
<proteinExistence type="predicted"/>
<dbReference type="EMBL" id="JAPCWZ010000006">
    <property type="protein sequence ID" value="KAK8859821.1"/>
    <property type="molecule type" value="Genomic_DNA"/>
</dbReference>
<gene>
    <name evidence="3" type="ORF">PGQ11_010555</name>
</gene>
<evidence type="ECO:0000313" key="4">
    <source>
        <dbReference type="Proteomes" id="UP001390339"/>
    </source>
</evidence>
<feature type="signal peptide" evidence="2">
    <location>
        <begin position="1"/>
        <end position="23"/>
    </location>
</feature>
<sequence>MKATQISSFAFATVAALAGTSLARGIAKRGVLAINHAEGANVINVAGEFSFGELSCYKVDDPTRRKKSPIRVVCEIPDGEKEILFATPRDVKIDLKKQGLECQVQNPGGRPGSDLEQLCQVPDGLKLIEFYIPWDADVEVVPGGPQPVNPIEAGRGSVYPGGGQ</sequence>